<keyword evidence="3" id="KW-0645">Protease</keyword>
<dbReference type="CDD" id="cd08662">
    <property type="entry name" value="M13"/>
    <property type="match status" value="1"/>
</dbReference>
<evidence type="ECO:0000313" key="12">
    <source>
        <dbReference type="Proteomes" id="UP000294530"/>
    </source>
</evidence>
<protein>
    <recommendedName>
        <fullName evidence="13">Endothelin-converting enzyme 1</fullName>
    </recommendedName>
</protein>
<feature type="domain" description="Peptidase M13 N-terminal" evidence="10">
    <location>
        <begin position="110"/>
        <end position="487"/>
    </location>
</feature>
<dbReference type="PRINTS" id="PR00786">
    <property type="entry name" value="NEPRILYSIN"/>
</dbReference>
<dbReference type="OrthoDB" id="6475849at2759"/>
<dbReference type="Pfam" id="PF01431">
    <property type="entry name" value="Peptidase_M13"/>
    <property type="match status" value="1"/>
</dbReference>
<proteinExistence type="inferred from homology"/>
<dbReference type="RefSeq" id="XP_067818872.1">
    <property type="nucleotide sequence ID" value="XM_067961296.1"/>
</dbReference>
<dbReference type="Pfam" id="PF05649">
    <property type="entry name" value="Peptidase_M13_N"/>
    <property type="match status" value="1"/>
</dbReference>
<feature type="region of interest" description="Disordered" evidence="8">
    <location>
        <begin position="1"/>
        <end position="40"/>
    </location>
</feature>
<dbReference type="EMBL" id="SHOA02000016">
    <property type="protein sequence ID" value="TDH69373.1"/>
    <property type="molecule type" value="Genomic_DNA"/>
</dbReference>
<sequence length="760" mass="84690">MSSWNISKRIDKKNASSFNNDDKKASQIHQSNKPQQTNGVLPSLRLKQAVATWAIIGIGAQLFSAEASLLRSDGGTFQTHGRLEATTQSSDWIDELPTSVSTHINRDVDPCHDLYEFSCGAWLQQVEIPEVEANVVLAFSSVQDANEVVLKDVMEHGYPLIGELYDSCMNFTNTSDLTANEASLTILGPRLLEIAATRTKEELFHLAGNLSRVGPFLFTAFSVGADDKDATRYALHASQHGLTLPSPQSYLDSQQFDMIKNDFHAYVETLFQLAGYDAAASRAASVIRFEELLAPLYVPEEMLQDPIATYNLKSVAETIETYPLLFKAYLNGSGSLSDLLAKNINMIVQTPVYFDRAEEFVSSDSVTLDTLQSVVAYRYIARYAPELSAPFVEADFAFRRKTLSGQKTQRPRWKGCVNRVTNAFPGLVGKYYALMRSDDAKIRLAQEMVTQIQDSFREDLKRLNWLDEPTREAALDKLGSVTKHIGHSTLEETFPFQLRSDASFVENLQVVSNYELDRDIARIGNSINRDEWVTTGAVVNAFYVPRANRIVLPDGILQSPFFAQDRHFVRNFGSIGSIIGHELTHGFDSSGRHYAGDGNLRDWWSNVTSNEFLKRSEGLVTQYNSYEVLSQTGSGKRLGYTNGKITLRENIADNGGVKIAFAAYQKYTTDQETQDDSSSMSQAEHNLSVNVADKLFFISFAKSFCSKRSDASIINGLASNAHTIEQWRVNGVASNSHEFANVFSCPADSALNPKIKHQLW</sequence>
<dbReference type="Proteomes" id="UP000294530">
    <property type="component" value="Unassembled WGS sequence"/>
</dbReference>
<dbReference type="InterPro" id="IPR000718">
    <property type="entry name" value="Peptidase_M13"/>
</dbReference>
<dbReference type="GeneID" id="94346967"/>
<dbReference type="GO" id="GO:0016485">
    <property type="term" value="P:protein processing"/>
    <property type="evidence" value="ECO:0007669"/>
    <property type="project" value="TreeGrafter"/>
</dbReference>
<evidence type="ECO:0000259" key="10">
    <source>
        <dbReference type="Pfam" id="PF05649"/>
    </source>
</evidence>
<keyword evidence="7" id="KW-0482">Metalloprotease</keyword>
<evidence type="ECO:0000256" key="7">
    <source>
        <dbReference type="ARBA" id="ARBA00023049"/>
    </source>
</evidence>
<keyword evidence="5" id="KW-0378">Hydrolase</keyword>
<evidence type="ECO:0000256" key="1">
    <source>
        <dbReference type="ARBA" id="ARBA00001947"/>
    </source>
</evidence>
<comment type="similarity">
    <text evidence="2">Belongs to the peptidase M13 family.</text>
</comment>
<dbReference type="AlphaFoldDB" id="A0A976IEF7"/>
<evidence type="ECO:0000256" key="4">
    <source>
        <dbReference type="ARBA" id="ARBA00022723"/>
    </source>
</evidence>
<dbReference type="PANTHER" id="PTHR11733">
    <property type="entry name" value="ZINC METALLOPROTEASE FAMILY M13 NEPRILYSIN-RELATED"/>
    <property type="match status" value="1"/>
</dbReference>
<accession>A0A976IEF7</accession>
<comment type="caution">
    <text evidence="11">The sequence shown here is derived from an EMBL/GenBank/DDBJ whole genome shotgun (WGS) entry which is preliminary data.</text>
</comment>
<dbReference type="Gene3D" id="3.40.390.10">
    <property type="entry name" value="Collagenase (Catalytic Domain)"/>
    <property type="match status" value="1"/>
</dbReference>
<dbReference type="SUPFAM" id="SSF55486">
    <property type="entry name" value="Metalloproteases ('zincins'), catalytic domain"/>
    <property type="match status" value="1"/>
</dbReference>
<keyword evidence="4" id="KW-0479">Metal-binding</keyword>
<feature type="compositionally biased region" description="Basic and acidic residues" evidence="8">
    <location>
        <begin position="8"/>
        <end position="25"/>
    </location>
</feature>
<evidence type="ECO:0000256" key="2">
    <source>
        <dbReference type="ARBA" id="ARBA00007357"/>
    </source>
</evidence>
<name>A0A976IEF7_BRELC</name>
<evidence type="ECO:0000259" key="9">
    <source>
        <dbReference type="Pfam" id="PF01431"/>
    </source>
</evidence>
<comment type="cofactor">
    <cofactor evidence="1">
        <name>Zn(2+)</name>
        <dbReference type="ChEBI" id="CHEBI:29105"/>
    </cofactor>
</comment>
<dbReference type="InterPro" id="IPR018497">
    <property type="entry name" value="Peptidase_M13_C"/>
</dbReference>
<feature type="domain" description="Peptidase M13 C-terminal" evidence="9">
    <location>
        <begin position="540"/>
        <end position="758"/>
    </location>
</feature>
<dbReference type="InterPro" id="IPR024079">
    <property type="entry name" value="MetalloPept_cat_dom_sf"/>
</dbReference>
<dbReference type="GO" id="GO:0046872">
    <property type="term" value="F:metal ion binding"/>
    <property type="evidence" value="ECO:0007669"/>
    <property type="project" value="UniProtKB-KW"/>
</dbReference>
<evidence type="ECO:0000256" key="3">
    <source>
        <dbReference type="ARBA" id="ARBA00022670"/>
    </source>
</evidence>
<dbReference type="KEGG" id="blac:94346967"/>
<organism evidence="11 12">
    <name type="scientific">Bremia lactucae</name>
    <name type="common">Lettuce downy mildew</name>
    <dbReference type="NCBI Taxonomy" id="4779"/>
    <lineage>
        <taxon>Eukaryota</taxon>
        <taxon>Sar</taxon>
        <taxon>Stramenopiles</taxon>
        <taxon>Oomycota</taxon>
        <taxon>Peronosporomycetes</taxon>
        <taxon>Peronosporales</taxon>
        <taxon>Peronosporaceae</taxon>
        <taxon>Bremia</taxon>
    </lineage>
</organism>
<dbReference type="PANTHER" id="PTHR11733:SF167">
    <property type="entry name" value="FI17812P1-RELATED"/>
    <property type="match status" value="1"/>
</dbReference>
<gene>
    <name evidence="11" type="ORF">CCR75_003199</name>
</gene>
<dbReference type="GO" id="GO:0005886">
    <property type="term" value="C:plasma membrane"/>
    <property type="evidence" value="ECO:0007669"/>
    <property type="project" value="TreeGrafter"/>
</dbReference>
<evidence type="ECO:0000313" key="11">
    <source>
        <dbReference type="EMBL" id="TDH69373.1"/>
    </source>
</evidence>
<dbReference type="InterPro" id="IPR008753">
    <property type="entry name" value="Peptidase_M13_N"/>
</dbReference>
<evidence type="ECO:0008006" key="13">
    <source>
        <dbReference type="Google" id="ProtNLM"/>
    </source>
</evidence>
<keyword evidence="12" id="KW-1185">Reference proteome</keyword>
<evidence type="ECO:0000256" key="6">
    <source>
        <dbReference type="ARBA" id="ARBA00022833"/>
    </source>
</evidence>
<dbReference type="Gene3D" id="1.10.1380.10">
    <property type="entry name" value="Neutral endopeptidase , domain2"/>
    <property type="match status" value="1"/>
</dbReference>
<feature type="compositionally biased region" description="Polar residues" evidence="8">
    <location>
        <begin position="27"/>
        <end position="40"/>
    </location>
</feature>
<evidence type="ECO:0000256" key="5">
    <source>
        <dbReference type="ARBA" id="ARBA00022801"/>
    </source>
</evidence>
<keyword evidence="6" id="KW-0862">Zinc</keyword>
<evidence type="ECO:0000256" key="8">
    <source>
        <dbReference type="SAM" id="MobiDB-lite"/>
    </source>
</evidence>
<reference evidence="11 12" key="1">
    <citation type="journal article" date="2021" name="Genome Biol.">
        <title>AFLAP: assembly-free linkage analysis pipeline using k-mers from genome sequencing data.</title>
        <authorList>
            <person name="Fletcher K."/>
            <person name="Zhang L."/>
            <person name="Gil J."/>
            <person name="Han R."/>
            <person name="Cavanaugh K."/>
            <person name="Michelmore R."/>
        </authorList>
    </citation>
    <scope>NUCLEOTIDE SEQUENCE [LARGE SCALE GENOMIC DNA]</scope>
    <source>
        <strain evidence="11 12">SF5</strain>
    </source>
</reference>
<dbReference type="PROSITE" id="PS51885">
    <property type="entry name" value="NEPRILYSIN"/>
    <property type="match status" value="1"/>
</dbReference>
<dbReference type="InterPro" id="IPR042089">
    <property type="entry name" value="Peptidase_M13_dom_2"/>
</dbReference>
<dbReference type="GO" id="GO:0004222">
    <property type="term" value="F:metalloendopeptidase activity"/>
    <property type="evidence" value="ECO:0007669"/>
    <property type="project" value="InterPro"/>
</dbReference>